<dbReference type="Proteomes" id="UP000308267">
    <property type="component" value="Unassembled WGS sequence"/>
</dbReference>
<gene>
    <name evidence="2" type="ORF">CRM22_005317</name>
</gene>
<dbReference type="InterPro" id="IPR004245">
    <property type="entry name" value="DUF229"/>
</dbReference>
<feature type="transmembrane region" description="Helical" evidence="1">
    <location>
        <begin position="37"/>
        <end position="59"/>
    </location>
</feature>
<dbReference type="InterPro" id="IPR017850">
    <property type="entry name" value="Alkaline_phosphatase_core_sf"/>
</dbReference>
<sequence>MGCQRYIDWSDTQDASNPASHAKCYPMFRKVLRYSRTCVLLCVILLAFYVVLFSFSTLLGQYSADTDATISQEGHALVGQYKQKCQCPSVKIWPQGYVHLPQLPVCKPIDSEQEDVWIEQGVLRIHKPITANKTRRICSVFPIIRMDDFISVYGEGMDDVSDHTELRWPMVMVLCQPRENLEAKRKVSWDENAFKNQSRHFICGSHPPQKLPPPSILKNQTPGYSVLLLGLDSVSHSAALRHLPKTMQMLETNPNAVTMQLYNVVGDGTTTNLLALLTGYFEDELPESRRSRVTSSHNTTVVDKYPWIWNTYSQVGGYATHFIEDSPKWGTFQYRLIGFGVEKTPTHSYGRPCMLAADKEHGKRLGCINSRYTHHVLLESLREFFHAYADRPRFSLTFFSELIHDNPAYATLLDDDLVTLLRQIQVNDEQDLLFDEPKPFSNTIVILFADHGPRLGGARLSVQGKLEERLPLLSFILPKRFSTDWPEAFAQLRANRDRLVTLFDVHATLKHILIRQYGDHLDSVVKSPRGISLFTPIREDRTCAQASIAPHWCVCLQWSDIRVRSFLSDWPPVVYTAASHILSYVNQIIQRINSHRGMSSNIHKCQKMVLSKITSAERASISKDVLRFQHSADIDGRFPFFSNSMPKLDNQATFVLRLHVVLEPGPAHFESTVHMNMTSGLPERHPIEISRLDPYESKAWCTPADHLPEFRRFCVCGARD</sequence>
<evidence type="ECO:0000313" key="2">
    <source>
        <dbReference type="EMBL" id="TGZ66426.1"/>
    </source>
</evidence>
<keyword evidence="3" id="KW-1185">Reference proteome</keyword>
<accession>A0A4S2LSY8</accession>
<keyword evidence="1" id="KW-0472">Membrane</keyword>
<protein>
    <submittedName>
        <fullName evidence="2">Uncharacterized protein</fullName>
    </submittedName>
</protein>
<dbReference type="PANTHER" id="PTHR10974:SF6">
    <property type="entry name" value="PROTEIN CBG19234"/>
    <property type="match status" value="1"/>
</dbReference>
<reference evidence="2 3" key="1">
    <citation type="journal article" date="2019" name="BMC Genomics">
        <title>New insights from Opisthorchis felineus genome: update on genomics of the epidemiologically important liver flukes.</title>
        <authorList>
            <person name="Ershov N.I."/>
            <person name="Mordvinov V.A."/>
            <person name="Prokhortchouk E.B."/>
            <person name="Pakharukova M.Y."/>
            <person name="Gunbin K.V."/>
            <person name="Ustyantsev K."/>
            <person name="Genaev M.A."/>
            <person name="Blinov A.G."/>
            <person name="Mazur A."/>
            <person name="Boulygina E."/>
            <person name="Tsygankova S."/>
            <person name="Khrameeva E."/>
            <person name="Chekanov N."/>
            <person name="Fan G."/>
            <person name="Xiao A."/>
            <person name="Zhang H."/>
            <person name="Xu X."/>
            <person name="Yang H."/>
            <person name="Solovyev V."/>
            <person name="Lee S.M."/>
            <person name="Liu X."/>
            <person name="Afonnikov D.A."/>
            <person name="Skryabin K.G."/>
        </authorList>
    </citation>
    <scope>NUCLEOTIDE SEQUENCE [LARGE SCALE GENOMIC DNA]</scope>
    <source>
        <strain evidence="2">AK-0245</strain>
        <tissue evidence="2">Whole organism</tissue>
    </source>
</reference>
<dbReference type="SUPFAM" id="SSF53649">
    <property type="entry name" value="Alkaline phosphatase-like"/>
    <property type="match status" value="1"/>
</dbReference>
<dbReference type="EMBL" id="SJOL01006453">
    <property type="protein sequence ID" value="TGZ66426.1"/>
    <property type="molecule type" value="Genomic_DNA"/>
</dbReference>
<dbReference type="Gene3D" id="3.40.720.10">
    <property type="entry name" value="Alkaline Phosphatase, subunit A"/>
    <property type="match status" value="1"/>
</dbReference>
<dbReference type="STRING" id="147828.A0A4S2LSY8"/>
<organism evidence="2 3">
    <name type="scientific">Opisthorchis felineus</name>
    <dbReference type="NCBI Taxonomy" id="147828"/>
    <lineage>
        <taxon>Eukaryota</taxon>
        <taxon>Metazoa</taxon>
        <taxon>Spiralia</taxon>
        <taxon>Lophotrochozoa</taxon>
        <taxon>Platyhelminthes</taxon>
        <taxon>Trematoda</taxon>
        <taxon>Digenea</taxon>
        <taxon>Opisthorchiida</taxon>
        <taxon>Opisthorchiata</taxon>
        <taxon>Opisthorchiidae</taxon>
        <taxon>Opisthorchis</taxon>
    </lineage>
</organism>
<evidence type="ECO:0000256" key="1">
    <source>
        <dbReference type="SAM" id="Phobius"/>
    </source>
</evidence>
<proteinExistence type="predicted"/>
<keyword evidence="1" id="KW-0812">Transmembrane</keyword>
<dbReference type="GO" id="GO:0005615">
    <property type="term" value="C:extracellular space"/>
    <property type="evidence" value="ECO:0007669"/>
    <property type="project" value="TreeGrafter"/>
</dbReference>
<dbReference type="OrthoDB" id="413313at2759"/>
<dbReference type="FunFam" id="3.40.720.10:FF:000017">
    <property type="entry name" value="Predicted protein"/>
    <property type="match status" value="1"/>
</dbReference>
<comment type="caution">
    <text evidence="2">The sequence shown here is derived from an EMBL/GenBank/DDBJ whole genome shotgun (WGS) entry which is preliminary data.</text>
</comment>
<name>A0A4S2LSY8_OPIFE</name>
<evidence type="ECO:0000313" key="3">
    <source>
        <dbReference type="Proteomes" id="UP000308267"/>
    </source>
</evidence>
<dbReference type="PANTHER" id="PTHR10974">
    <property type="entry name" value="FI08016P-RELATED"/>
    <property type="match status" value="1"/>
</dbReference>
<dbReference type="Pfam" id="PF02995">
    <property type="entry name" value="DUF229"/>
    <property type="match status" value="1"/>
</dbReference>
<dbReference type="CDD" id="cd16021">
    <property type="entry name" value="ALP_like"/>
    <property type="match status" value="1"/>
</dbReference>
<keyword evidence="1" id="KW-1133">Transmembrane helix</keyword>
<dbReference type="AlphaFoldDB" id="A0A4S2LSY8"/>